<evidence type="ECO:0000313" key="2">
    <source>
        <dbReference type="Proteomes" id="UP001224890"/>
    </source>
</evidence>
<dbReference type="Proteomes" id="UP001224890">
    <property type="component" value="Unassembled WGS sequence"/>
</dbReference>
<dbReference type="RefSeq" id="XP_060435364.1">
    <property type="nucleotide sequence ID" value="XM_060571738.1"/>
</dbReference>
<evidence type="ECO:0000313" key="1">
    <source>
        <dbReference type="EMBL" id="KAK1691669.1"/>
    </source>
</evidence>
<proteinExistence type="predicted"/>
<protein>
    <submittedName>
        <fullName evidence="1">Uncharacterized protein</fullName>
    </submittedName>
</protein>
<comment type="caution">
    <text evidence="1">The sequence shown here is derived from an EMBL/GenBank/DDBJ whole genome shotgun (WGS) entry which is preliminary data.</text>
</comment>
<sequence>MSSNPYQLPAVEMRQVTPSLPSSSHHELKKTMTQATLELKIVDNTIKHPKLNIASSFLIQSITTPIAPTIRPCTDPPAKETCRVFLEAVNTATIRVCQVGEDEQPRAIDTASCATMPRDKDGIQGHCRRWTYVMLACEDESKHTAGRCCWRYHAISASQTMLQVWETYLPLRRCRMLLAAGTTCKVRNAPTQARLVTAWATGLQGSMLAKCHLMACIFRPDLSHTFRPPGFAPMITLCYARLACGRGPADNVLSRPTIAKPTLGVILR</sequence>
<accession>A0AAJ0B0V8</accession>
<dbReference type="GeneID" id="85456264"/>
<reference evidence="1" key="1">
    <citation type="submission" date="2021-06" db="EMBL/GenBank/DDBJ databases">
        <title>Comparative genomics, transcriptomics and evolutionary studies reveal genomic signatures of adaptation to plant cell wall in hemibiotrophic fungi.</title>
        <authorList>
            <consortium name="DOE Joint Genome Institute"/>
            <person name="Baroncelli R."/>
            <person name="Diaz J.F."/>
            <person name="Benocci T."/>
            <person name="Peng M."/>
            <person name="Battaglia E."/>
            <person name="Haridas S."/>
            <person name="Andreopoulos W."/>
            <person name="Labutti K."/>
            <person name="Pangilinan J."/>
            <person name="Floch G.L."/>
            <person name="Makela M.R."/>
            <person name="Henrissat B."/>
            <person name="Grigoriev I.V."/>
            <person name="Crouch J.A."/>
            <person name="De Vries R.P."/>
            <person name="Sukno S.A."/>
            <person name="Thon M.R."/>
        </authorList>
    </citation>
    <scope>NUCLEOTIDE SEQUENCE</scope>
    <source>
        <strain evidence="1">CBS 193.32</strain>
    </source>
</reference>
<keyword evidence="2" id="KW-1185">Reference proteome</keyword>
<name>A0AAJ0B0V8_9PEZI</name>
<gene>
    <name evidence="1" type="ORF">BDP55DRAFT_627290</name>
</gene>
<organism evidence="1 2">
    <name type="scientific">Colletotrichum godetiae</name>
    <dbReference type="NCBI Taxonomy" id="1209918"/>
    <lineage>
        <taxon>Eukaryota</taxon>
        <taxon>Fungi</taxon>
        <taxon>Dikarya</taxon>
        <taxon>Ascomycota</taxon>
        <taxon>Pezizomycotina</taxon>
        <taxon>Sordariomycetes</taxon>
        <taxon>Hypocreomycetidae</taxon>
        <taxon>Glomerellales</taxon>
        <taxon>Glomerellaceae</taxon>
        <taxon>Colletotrichum</taxon>
        <taxon>Colletotrichum acutatum species complex</taxon>
    </lineage>
</organism>
<dbReference type="EMBL" id="JAHMHR010000004">
    <property type="protein sequence ID" value="KAK1691669.1"/>
    <property type="molecule type" value="Genomic_DNA"/>
</dbReference>
<dbReference type="AlphaFoldDB" id="A0AAJ0B0V8"/>